<dbReference type="SUPFAM" id="SSF56796">
    <property type="entry name" value="Dehydroquinate synthase-like"/>
    <property type="match status" value="1"/>
</dbReference>
<reference evidence="3" key="1">
    <citation type="journal article" date="2014" name="Front. Microbiol.">
        <title>High frequency of phylogenetically diverse reductive dehalogenase-homologous genes in deep subseafloor sedimentary metagenomes.</title>
        <authorList>
            <person name="Kawai M."/>
            <person name="Futagami T."/>
            <person name="Toyoda A."/>
            <person name="Takaki Y."/>
            <person name="Nishi S."/>
            <person name="Hori S."/>
            <person name="Arai W."/>
            <person name="Tsubouchi T."/>
            <person name="Morono Y."/>
            <person name="Uchiyama I."/>
            <person name="Ito T."/>
            <person name="Fujiyama A."/>
            <person name="Inagaki F."/>
            <person name="Takami H."/>
        </authorList>
    </citation>
    <scope>NUCLEOTIDE SEQUENCE</scope>
    <source>
        <strain evidence="3">Expedition CK06-06</strain>
    </source>
</reference>
<dbReference type="EMBL" id="BARS01051962">
    <property type="protein sequence ID" value="GAG50276.1"/>
    <property type="molecule type" value="Genomic_DNA"/>
</dbReference>
<dbReference type="PANTHER" id="PTHR21087:SF16">
    <property type="entry name" value="SHIKIMATE KINASE 1, CHLOROPLASTIC"/>
    <property type="match status" value="1"/>
</dbReference>
<keyword evidence="2" id="KW-0057">Aromatic amino acid biosynthesis</keyword>
<comment type="caution">
    <text evidence="3">The sequence shown here is derived from an EMBL/GenBank/DDBJ whole genome shotgun (WGS) entry which is preliminary data.</text>
</comment>
<dbReference type="InterPro" id="IPR027417">
    <property type="entry name" value="P-loop_NTPase"/>
</dbReference>
<sequence length="233" mass="24792">ADRLDRPFLDVDVEIAARAGCAISEIFADRGEAGFRMLESAACCDFARRSGAVIAAGGGALLDVGVREAFDATGTIVCLMCDVDEMLRRLDGAVDRPLLDRSSGGHRRRIEQLLAERAKGYAALPHHVDTTARTPTEVVEAIVGLLTEVVLPVRHETGAYDVRIGLGGLERLGDAMRAAGLEGSAPIALVTNPIVYAHHGETALASLRAAGYRAEVCVVPDGEAHKRLETIER</sequence>
<dbReference type="PANTHER" id="PTHR21087">
    <property type="entry name" value="SHIKIMATE KINASE"/>
    <property type="match status" value="1"/>
</dbReference>
<evidence type="ECO:0000313" key="3">
    <source>
        <dbReference type="EMBL" id="GAG50276.1"/>
    </source>
</evidence>
<evidence type="ECO:0008006" key="4">
    <source>
        <dbReference type="Google" id="ProtNLM"/>
    </source>
</evidence>
<gene>
    <name evidence="3" type="ORF">S01H1_77326</name>
</gene>
<evidence type="ECO:0000256" key="2">
    <source>
        <dbReference type="ARBA" id="ARBA00023141"/>
    </source>
</evidence>
<dbReference type="SUPFAM" id="SSF52540">
    <property type="entry name" value="P-loop containing nucleoside triphosphate hydrolases"/>
    <property type="match status" value="1"/>
</dbReference>
<dbReference type="GO" id="GO:0005829">
    <property type="term" value="C:cytosol"/>
    <property type="evidence" value="ECO:0007669"/>
    <property type="project" value="TreeGrafter"/>
</dbReference>
<dbReference type="AlphaFoldDB" id="X0ZPX9"/>
<evidence type="ECO:0000256" key="1">
    <source>
        <dbReference type="ARBA" id="ARBA00022605"/>
    </source>
</evidence>
<proteinExistence type="predicted"/>
<keyword evidence="1" id="KW-0028">Amino-acid biosynthesis</keyword>
<dbReference type="InterPro" id="IPR031322">
    <property type="entry name" value="Shikimate/glucono_kinase"/>
</dbReference>
<dbReference type="Pfam" id="PF01202">
    <property type="entry name" value="SKI"/>
    <property type="match status" value="1"/>
</dbReference>
<dbReference type="Gene3D" id="3.40.50.300">
    <property type="entry name" value="P-loop containing nucleotide triphosphate hydrolases"/>
    <property type="match status" value="1"/>
</dbReference>
<accession>X0ZPX9</accession>
<protein>
    <recommendedName>
        <fullName evidence="4">Shikimate kinase</fullName>
    </recommendedName>
</protein>
<name>X0ZPX9_9ZZZZ</name>
<feature type="non-terminal residue" evidence="3">
    <location>
        <position position="233"/>
    </location>
</feature>
<feature type="non-terminal residue" evidence="3">
    <location>
        <position position="1"/>
    </location>
</feature>
<dbReference type="PRINTS" id="PR01100">
    <property type="entry name" value="SHIKIMTKNASE"/>
</dbReference>
<dbReference type="Gene3D" id="3.40.50.1970">
    <property type="match status" value="1"/>
</dbReference>
<dbReference type="GO" id="GO:0008652">
    <property type="term" value="P:amino acid biosynthetic process"/>
    <property type="evidence" value="ECO:0007669"/>
    <property type="project" value="UniProtKB-KW"/>
</dbReference>
<organism evidence="3">
    <name type="scientific">marine sediment metagenome</name>
    <dbReference type="NCBI Taxonomy" id="412755"/>
    <lineage>
        <taxon>unclassified sequences</taxon>
        <taxon>metagenomes</taxon>
        <taxon>ecological metagenomes</taxon>
    </lineage>
</organism>
<dbReference type="GO" id="GO:0004765">
    <property type="term" value="F:shikimate kinase activity"/>
    <property type="evidence" value="ECO:0007669"/>
    <property type="project" value="TreeGrafter"/>
</dbReference>
<dbReference type="GO" id="GO:0009073">
    <property type="term" value="P:aromatic amino acid family biosynthetic process"/>
    <property type="evidence" value="ECO:0007669"/>
    <property type="project" value="UniProtKB-KW"/>
</dbReference>